<evidence type="ECO:0000256" key="1">
    <source>
        <dbReference type="ARBA" id="ARBA00009995"/>
    </source>
</evidence>
<keyword evidence="3" id="KW-0328">Glycosyltransferase</keyword>
<dbReference type="Pfam" id="PF00201">
    <property type="entry name" value="UDPGT"/>
    <property type="match status" value="1"/>
</dbReference>
<accession>A0A2Z7CFI4</accession>
<dbReference type="SUPFAM" id="SSF53756">
    <property type="entry name" value="UDP-Glycosyltransferase/glycogen phosphorylase"/>
    <property type="match status" value="1"/>
</dbReference>
<dbReference type="FunFam" id="3.40.50.2000:FF:000040">
    <property type="entry name" value="UDP-glycosyltransferase 76C1"/>
    <property type="match status" value="1"/>
</dbReference>
<evidence type="ECO:0000313" key="5">
    <source>
        <dbReference type="Proteomes" id="UP000250235"/>
    </source>
</evidence>
<evidence type="ECO:0000313" key="4">
    <source>
        <dbReference type="EMBL" id="KZV45811.1"/>
    </source>
</evidence>
<dbReference type="Gene3D" id="3.40.50.2000">
    <property type="entry name" value="Glycogen Phosphorylase B"/>
    <property type="match status" value="2"/>
</dbReference>
<dbReference type="CDD" id="cd03784">
    <property type="entry name" value="GT1_Gtf-like"/>
    <property type="match status" value="1"/>
</dbReference>
<keyword evidence="2 3" id="KW-0808">Transferase</keyword>
<dbReference type="GO" id="GO:0035251">
    <property type="term" value="F:UDP-glucosyltransferase activity"/>
    <property type="evidence" value="ECO:0007669"/>
    <property type="project" value="UniProtKB-ARBA"/>
</dbReference>
<proteinExistence type="inferred from homology"/>
<comment type="similarity">
    <text evidence="1 3">Belongs to the UDP-glycosyltransferase family.</text>
</comment>
<evidence type="ECO:0000256" key="2">
    <source>
        <dbReference type="ARBA" id="ARBA00022679"/>
    </source>
</evidence>
<dbReference type="EMBL" id="KQ995787">
    <property type="protein sequence ID" value="KZV45811.1"/>
    <property type="molecule type" value="Genomic_DNA"/>
</dbReference>
<organism evidence="4 5">
    <name type="scientific">Dorcoceras hygrometricum</name>
    <dbReference type="NCBI Taxonomy" id="472368"/>
    <lineage>
        <taxon>Eukaryota</taxon>
        <taxon>Viridiplantae</taxon>
        <taxon>Streptophyta</taxon>
        <taxon>Embryophyta</taxon>
        <taxon>Tracheophyta</taxon>
        <taxon>Spermatophyta</taxon>
        <taxon>Magnoliopsida</taxon>
        <taxon>eudicotyledons</taxon>
        <taxon>Gunneridae</taxon>
        <taxon>Pentapetalae</taxon>
        <taxon>asterids</taxon>
        <taxon>lamiids</taxon>
        <taxon>Lamiales</taxon>
        <taxon>Gesneriaceae</taxon>
        <taxon>Didymocarpoideae</taxon>
        <taxon>Trichosporeae</taxon>
        <taxon>Loxocarpinae</taxon>
        <taxon>Dorcoceras</taxon>
    </lineage>
</organism>
<gene>
    <name evidence="4" type="ORF">F511_39204</name>
</gene>
<protein>
    <submittedName>
        <fullName evidence="4">UDP-glucuronosyltransferase</fullName>
    </submittedName>
</protein>
<reference evidence="4 5" key="1">
    <citation type="journal article" date="2015" name="Proc. Natl. Acad. Sci. U.S.A.">
        <title>The resurrection genome of Boea hygrometrica: A blueprint for survival of dehydration.</title>
        <authorList>
            <person name="Xiao L."/>
            <person name="Yang G."/>
            <person name="Zhang L."/>
            <person name="Yang X."/>
            <person name="Zhao S."/>
            <person name="Ji Z."/>
            <person name="Zhou Q."/>
            <person name="Hu M."/>
            <person name="Wang Y."/>
            <person name="Chen M."/>
            <person name="Xu Y."/>
            <person name="Jin H."/>
            <person name="Xiao X."/>
            <person name="Hu G."/>
            <person name="Bao F."/>
            <person name="Hu Y."/>
            <person name="Wan P."/>
            <person name="Li L."/>
            <person name="Deng X."/>
            <person name="Kuang T."/>
            <person name="Xiang C."/>
            <person name="Zhu J.K."/>
            <person name="Oliver M.J."/>
            <person name="He Y."/>
        </authorList>
    </citation>
    <scope>NUCLEOTIDE SEQUENCE [LARGE SCALE GENOMIC DNA]</scope>
    <source>
        <strain evidence="5">cv. XS01</strain>
    </source>
</reference>
<dbReference type="InterPro" id="IPR002213">
    <property type="entry name" value="UDP_glucos_trans"/>
</dbReference>
<dbReference type="Proteomes" id="UP000250235">
    <property type="component" value="Unassembled WGS sequence"/>
</dbReference>
<keyword evidence="5" id="KW-1185">Reference proteome</keyword>
<dbReference type="AlphaFoldDB" id="A0A2Z7CFI4"/>
<evidence type="ECO:0000256" key="3">
    <source>
        <dbReference type="RuleBase" id="RU003718"/>
    </source>
</evidence>
<dbReference type="InterPro" id="IPR035595">
    <property type="entry name" value="UDP_glycos_trans_CS"/>
</dbReference>
<sequence>MLEHESLQKLQHHYNVPFFTVGPLHKMAPLSRTSLIKEENYCLAWLDKQAYRSVIYVSLGSLATIEEEELQELAWGLANSEQPFLWVIRPASINGSEWIECLPKDFEERTRERGCVVQWAPQKDVLSHPGIGGFLTHCGWNSTLESICEGVPMICRPCFADQLVDSRYLTHVWRVGLELEKTSGRTGIEKAVRKILTSKEGQEMRSRVTKMKQEIESCLLRGGSSYNSLCDLVKFICTFSERI</sequence>
<dbReference type="PANTHER" id="PTHR48045:SF30">
    <property type="entry name" value="UDP-GLYCOSYLTRANSFERASE 76H1-LIKE"/>
    <property type="match status" value="1"/>
</dbReference>
<name>A0A2Z7CFI4_9LAMI</name>
<dbReference type="PANTHER" id="PTHR48045">
    <property type="entry name" value="UDP-GLYCOSYLTRANSFERASE 72B1"/>
    <property type="match status" value="1"/>
</dbReference>
<dbReference type="OrthoDB" id="5835829at2759"/>
<dbReference type="PROSITE" id="PS00375">
    <property type="entry name" value="UDPGT"/>
    <property type="match status" value="1"/>
</dbReference>